<feature type="transmembrane region" description="Helical" evidence="6">
    <location>
        <begin position="973"/>
        <end position="993"/>
    </location>
</feature>
<name>A0AAW1QC67_9CHLO</name>
<feature type="transmembrane region" description="Helical" evidence="6">
    <location>
        <begin position="893"/>
        <end position="914"/>
    </location>
</feature>
<keyword evidence="2 5" id="KW-0812">Transmembrane</keyword>
<evidence type="ECO:0000256" key="3">
    <source>
        <dbReference type="ARBA" id="ARBA00022989"/>
    </source>
</evidence>
<dbReference type="Proteomes" id="UP001489004">
    <property type="component" value="Unassembled WGS sequence"/>
</dbReference>
<dbReference type="PANTHER" id="PTHR43667:SF2">
    <property type="entry name" value="FATTY ACID C-METHYL TRANSFERASE"/>
    <property type="match status" value="1"/>
</dbReference>
<dbReference type="PROSITE" id="PS50922">
    <property type="entry name" value="TLC"/>
    <property type="match status" value="1"/>
</dbReference>
<dbReference type="EMBL" id="JALJOR010000004">
    <property type="protein sequence ID" value="KAK9818144.1"/>
    <property type="molecule type" value="Genomic_DNA"/>
</dbReference>
<dbReference type="InterPro" id="IPR050723">
    <property type="entry name" value="CFA/CMAS"/>
</dbReference>
<gene>
    <name evidence="8" type="ORF">WJX72_007777</name>
</gene>
<dbReference type="SUPFAM" id="SSF51905">
    <property type="entry name" value="FAD/NAD(P)-binding domain"/>
    <property type="match status" value="1"/>
</dbReference>
<evidence type="ECO:0000256" key="5">
    <source>
        <dbReference type="PROSITE-ProRule" id="PRU00205"/>
    </source>
</evidence>
<reference evidence="8 9" key="1">
    <citation type="journal article" date="2024" name="Nat. Commun.">
        <title>Phylogenomics reveals the evolutionary origins of lichenization in chlorophyte algae.</title>
        <authorList>
            <person name="Puginier C."/>
            <person name="Libourel C."/>
            <person name="Otte J."/>
            <person name="Skaloud P."/>
            <person name="Haon M."/>
            <person name="Grisel S."/>
            <person name="Petersen M."/>
            <person name="Berrin J.G."/>
            <person name="Delaux P.M."/>
            <person name="Dal Grande F."/>
            <person name="Keller J."/>
        </authorList>
    </citation>
    <scope>NUCLEOTIDE SEQUENCE [LARGE SCALE GENOMIC DNA]</scope>
    <source>
        <strain evidence="8 9">SAG 2043</strain>
    </source>
</reference>
<dbReference type="InterPro" id="IPR006634">
    <property type="entry name" value="TLC-dom"/>
</dbReference>
<dbReference type="Pfam" id="PF01593">
    <property type="entry name" value="Amino_oxidase"/>
    <property type="match status" value="1"/>
</dbReference>
<feature type="transmembrane region" description="Helical" evidence="6">
    <location>
        <begin position="1026"/>
        <end position="1046"/>
    </location>
</feature>
<keyword evidence="9" id="KW-1185">Reference proteome</keyword>
<dbReference type="Pfam" id="PF02353">
    <property type="entry name" value="CMAS"/>
    <property type="match status" value="1"/>
</dbReference>
<dbReference type="Pfam" id="PF03798">
    <property type="entry name" value="TRAM_LAG1_CLN8"/>
    <property type="match status" value="1"/>
</dbReference>
<dbReference type="PANTHER" id="PTHR43667">
    <property type="entry name" value="CYCLOPROPANE-FATTY-ACYL-PHOSPHOLIPID SYNTHASE"/>
    <property type="match status" value="1"/>
</dbReference>
<dbReference type="InterPro" id="IPR036188">
    <property type="entry name" value="FAD/NAD-bd_sf"/>
</dbReference>
<dbReference type="InterPro" id="IPR002937">
    <property type="entry name" value="Amino_oxidase"/>
</dbReference>
<dbReference type="Gene3D" id="3.50.50.60">
    <property type="entry name" value="FAD/NAD(P)-binding domain"/>
    <property type="match status" value="1"/>
</dbReference>
<dbReference type="GO" id="GO:0016020">
    <property type="term" value="C:membrane"/>
    <property type="evidence" value="ECO:0007669"/>
    <property type="project" value="UniProtKB-SubCell"/>
</dbReference>
<dbReference type="AlphaFoldDB" id="A0AAW1QC67"/>
<protein>
    <recommendedName>
        <fullName evidence="7">TLC domain-containing protein</fullName>
    </recommendedName>
</protein>
<keyword evidence="4 5" id="KW-0472">Membrane</keyword>
<proteinExistence type="predicted"/>
<feature type="transmembrane region" description="Helical" evidence="6">
    <location>
        <begin position="1000"/>
        <end position="1020"/>
    </location>
</feature>
<feature type="domain" description="TLC" evidence="7">
    <location>
        <begin position="923"/>
        <end position="1128"/>
    </location>
</feature>
<accession>A0AAW1QC67</accession>
<evidence type="ECO:0000259" key="7">
    <source>
        <dbReference type="PROSITE" id="PS50922"/>
    </source>
</evidence>
<dbReference type="GO" id="GO:0016491">
    <property type="term" value="F:oxidoreductase activity"/>
    <property type="evidence" value="ECO:0007669"/>
    <property type="project" value="InterPro"/>
</dbReference>
<dbReference type="CDD" id="cd02440">
    <property type="entry name" value="AdoMet_MTases"/>
    <property type="match status" value="1"/>
</dbReference>
<evidence type="ECO:0000256" key="6">
    <source>
        <dbReference type="SAM" id="Phobius"/>
    </source>
</evidence>
<evidence type="ECO:0000256" key="4">
    <source>
        <dbReference type="ARBA" id="ARBA00023136"/>
    </source>
</evidence>
<organism evidence="8 9">
    <name type="scientific">[Myrmecia] bisecta</name>
    <dbReference type="NCBI Taxonomy" id="41462"/>
    <lineage>
        <taxon>Eukaryota</taxon>
        <taxon>Viridiplantae</taxon>
        <taxon>Chlorophyta</taxon>
        <taxon>core chlorophytes</taxon>
        <taxon>Trebouxiophyceae</taxon>
        <taxon>Trebouxiales</taxon>
        <taxon>Trebouxiaceae</taxon>
        <taxon>Myrmecia</taxon>
    </lineage>
</organism>
<evidence type="ECO:0000256" key="1">
    <source>
        <dbReference type="ARBA" id="ARBA00004141"/>
    </source>
</evidence>
<evidence type="ECO:0000256" key="2">
    <source>
        <dbReference type="ARBA" id="ARBA00022692"/>
    </source>
</evidence>
<dbReference type="Gene3D" id="3.40.50.150">
    <property type="entry name" value="Vaccinia Virus protein VP39"/>
    <property type="match status" value="1"/>
</dbReference>
<feature type="transmembrane region" description="Helical" evidence="6">
    <location>
        <begin position="1096"/>
        <end position="1121"/>
    </location>
</feature>
<evidence type="ECO:0000313" key="9">
    <source>
        <dbReference type="Proteomes" id="UP001489004"/>
    </source>
</evidence>
<evidence type="ECO:0000313" key="8">
    <source>
        <dbReference type="EMBL" id="KAK9818144.1"/>
    </source>
</evidence>
<feature type="transmembrane region" description="Helical" evidence="6">
    <location>
        <begin position="1067"/>
        <end position="1090"/>
    </location>
</feature>
<dbReference type="SUPFAM" id="SSF53335">
    <property type="entry name" value="S-adenosyl-L-methionine-dependent methyltransferases"/>
    <property type="match status" value="1"/>
</dbReference>
<dbReference type="InterPro" id="IPR029063">
    <property type="entry name" value="SAM-dependent_MTases_sf"/>
</dbReference>
<keyword evidence="3 6" id="KW-1133">Transmembrane helix</keyword>
<comment type="caution">
    <text evidence="8">The sequence shown here is derived from an EMBL/GenBank/DDBJ whole genome shotgun (WGS) entry which is preliminary data.</text>
</comment>
<feature type="transmembrane region" description="Helical" evidence="6">
    <location>
        <begin position="935"/>
        <end position="953"/>
    </location>
</feature>
<comment type="subcellular location">
    <subcellularLocation>
        <location evidence="1">Membrane</location>
        <topology evidence="1">Multi-pass membrane protein</topology>
    </subcellularLocation>
</comment>
<sequence>MDAQKVAVIGAGVSGLTAAWLLNRIGKQVTLFEKDEICGGHTLTDDTAGYPVDLGFQVYNLTTYPNFVGLLEELGVDTEQSDMSFALSAGKLEWGSDGVDAIFAQRRNLLSLSFWVMLCDVIRFGRQAPAVLKPEVADTYAQMTLGEYLAKHRYSESFRDNYVLPMCAAVWSVPNAQVLAFPVVMLVRFWLNHHLLDLVQRPVWRVVKDRSRSYVHKILQALPDVRTGVPVVSVKLCSGGRGPVCVTTADGQTADFDAVVLATHSDVSLALLGDESPEGVRPLLAAIPYNSNDVYLHTDDTLMPVNRKTWSSWNFIGSAPSATSAVCVTYWINRLQRLPAGAPPTFVTLNPARPPAPDKVLRRLALAHPVFSFASYKAQADLAAVQGRGGVYYAGAWCGYGFHEDGVRAGMAAAQALGAPTPWRAISTSPKIPIVDRFFMSLFNKFARVAVTRGHLRIILPSGEELSYGAADSIEPEVPEGEAWRRRPQLRATIRLLDCAFFRKVVMRHDTGMGESYMDGDFKVDNLGALMAIATANAGGIESRRGLLGPLNWVGDKLLLAAHLARPNTLQGSRRNIEEHYDAGNDMYKLFLDRTMTYSGAIYKQGDDLETAQLNKLDALIARAGLQASDHVLEIGCGWGSLAIRAAAITGCRVTGLTLSKEQLSEASQRVARAGLADKITLLLCDYRDCPGAGSFDKVLSCEMIEAVGHEHLPSYFSTISRMLKPAGTAVIQVITEPEERYEAYCRSSDFIRAHIFPGGHLPSMGAMVEAARGSGLQVQGCKDIGLDYALTLRAWRAAWEAEQARVLSLGYSLRFWRKYRFYFALCEAAFEAKFIHNYHVTWVKGPVTATLDTTSAPHPRADRSQSDPILQVLLAVYFFLAGVLVSRSPLLWIMPLASAACAALTFAVSTTLHRFSATYRRLPRDGRSWWSTDIVHVLYSGCMFVVAAGYVISQPSALDIHWVAPPGPASRLPTALICVAAGFFGFQLWTLVHHRLYRHAYPMLIHFTILLGLFASTAYKNSGAPLLATTLLSEISSVFFVLGKLQNLAGMAHASRLRRAVRTGQLVTIPLTRVIPHAVFLASVLYHPGAFSSQFYYYVTLCASVYINISNARALLLVVLTPQQHKQHAA</sequence>